<evidence type="ECO:0000256" key="4">
    <source>
        <dbReference type="ARBA" id="ARBA00022737"/>
    </source>
</evidence>
<evidence type="ECO:0000313" key="9">
    <source>
        <dbReference type="Proteomes" id="UP001334084"/>
    </source>
</evidence>
<dbReference type="Proteomes" id="UP001334084">
    <property type="component" value="Chromosome 3"/>
</dbReference>
<keyword evidence="2" id="KW-0519">Myristate</keyword>
<dbReference type="InterPro" id="IPR011992">
    <property type="entry name" value="EF-hand-dom_pair"/>
</dbReference>
<evidence type="ECO:0000256" key="3">
    <source>
        <dbReference type="ARBA" id="ARBA00022723"/>
    </source>
</evidence>
<dbReference type="InterPro" id="IPR028846">
    <property type="entry name" value="Recoverin"/>
</dbReference>
<evidence type="ECO:0000313" key="8">
    <source>
        <dbReference type="EMBL" id="WUR02962.1"/>
    </source>
</evidence>
<dbReference type="InterPro" id="IPR002048">
    <property type="entry name" value="EF_hand_dom"/>
</dbReference>
<comment type="similarity">
    <text evidence="1">Belongs to the recoverin family.</text>
</comment>
<dbReference type="PRINTS" id="PR00450">
    <property type="entry name" value="RECOVERIN"/>
</dbReference>
<protein>
    <submittedName>
        <fullName evidence="8">Neuronal calcium sensor 1 (NCS1)</fullName>
    </submittedName>
</protein>
<dbReference type="SMART" id="SM00054">
    <property type="entry name" value="EFh"/>
    <property type="match status" value="3"/>
</dbReference>
<dbReference type="AlphaFoldDB" id="A0AAX4JAN3"/>
<dbReference type="SUPFAM" id="SSF47473">
    <property type="entry name" value="EF-hand"/>
    <property type="match status" value="1"/>
</dbReference>
<dbReference type="RefSeq" id="XP_065329107.1">
    <property type="nucleotide sequence ID" value="XM_065473035.1"/>
</dbReference>
<organism evidence="8 9">
    <name type="scientific">Vairimorpha necatrix</name>
    <dbReference type="NCBI Taxonomy" id="6039"/>
    <lineage>
        <taxon>Eukaryota</taxon>
        <taxon>Fungi</taxon>
        <taxon>Fungi incertae sedis</taxon>
        <taxon>Microsporidia</taxon>
        <taxon>Nosematidae</taxon>
        <taxon>Vairimorpha</taxon>
    </lineage>
</organism>
<keyword evidence="4" id="KW-0677">Repeat</keyword>
<accession>A0AAX4JAN3</accession>
<evidence type="ECO:0000256" key="2">
    <source>
        <dbReference type="ARBA" id="ARBA00022707"/>
    </source>
</evidence>
<evidence type="ECO:0000256" key="1">
    <source>
        <dbReference type="ARBA" id="ARBA00006049"/>
    </source>
</evidence>
<keyword evidence="3" id="KW-0479">Metal-binding</keyword>
<keyword evidence="5" id="KW-0106">Calcium</keyword>
<dbReference type="EMBL" id="CP142728">
    <property type="protein sequence ID" value="WUR02962.1"/>
    <property type="molecule type" value="Genomic_DNA"/>
</dbReference>
<keyword evidence="6" id="KW-0449">Lipoprotein</keyword>
<name>A0AAX4JAN3_9MICR</name>
<dbReference type="KEGG" id="vnx:VNE69_03176"/>
<reference evidence="8" key="1">
    <citation type="journal article" date="2024" name="BMC Genomics">
        <title>Functional annotation of a divergent genome using sequence and structure-based similarity.</title>
        <authorList>
            <person name="Svedberg D."/>
            <person name="Winiger R.R."/>
            <person name="Berg A."/>
            <person name="Sharma H."/>
            <person name="Tellgren-Roth C."/>
            <person name="Debrunner-Vossbrinck B.A."/>
            <person name="Vossbrinck C.R."/>
            <person name="Barandun J."/>
        </authorList>
    </citation>
    <scope>NUCLEOTIDE SEQUENCE</scope>
    <source>
        <strain evidence="8">Illinois isolate</strain>
    </source>
</reference>
<evidence type="ECO:0000256" key="6">
    <source>
        <dbReference type="ARBA" id="ARBA00023288"/>
    </source>
</evidence>
<dbReference type="PROSITE" id="PS50222">
    <property type="entry name" value="EF_HAND_2"/>
    <property type="match status" value="1"/>
</dbReference>
<dbReference type="PANTHER" id="PTHR23055:SF178">
    <property type="entry name" value="NEUROCALCIN HOMOLOG"/>
    <property type="match status" value="1"/>
</dbReference>
<dbReference type="PROSITE" id="PS00018">
    <property type="entry name" value="EF_HAND_1"/>
    <property type="match status" value="1"/>
</dbReference>
<sequence>MGNRSSTLKNFDLDDSKKFSHFPSKDVQEWSNEFRTRFPNGKMTLQDLEMMFRRFFPFGSPKKFVLRLFNTINISQSDNIDFHELLIAFSILMKGSNFEKLRWIFRFYDEDSDGVISKNEIVNIAQSMMDMVSNTLDAHIDIEKAIDELFECCDNKSGFFTFEDFKELAARKKEAFQMLTLFID</sequence>
<dbReference type="PANTHER" id="PTHR23055">
    <property type="entry name" value="CALCIUM BINDING PROTEINS"/>
    <property type="match status" value="1"/>
</dbReference>
<dbReference type="GO" id="GO:0005509">
    <property type="term" value="F:calcium ion binding"/>
    <property type="evidence" value="ECO:0007669"/>
    <property type="project" value="InterPro"/>
</dbReference>
<proteinExistence type="inferred from homology"/>
<evidence type="ECO:0000259" key="7">
    <source>
        <dbReference type="PROSITE" id="PS50222"/>
    </source>
</evidence>
<dbReference type="Pfam" id="PF13499">
    <property type="entry name" value="EF-hand_7"/>
    <property type="match status" value="1"/>
</dbReference>
<gene>
    <name evidence="8" type="ORF">VNE69_03176</name>
</gene>
<keyword evidence="9" id="KW-1185">Reference proteome</keyword>
<dbReference type="GeneID" id="90540772"/>
<dbReference type="Gene3D" id="1.10.238.10">
    <property type="entry name" value="EF-hand"/>
    <property type="match status" value="2"/>
</dbReference>
<feature type="domain" description="EF-hand" evidence="7">
    <location>
        <begin position="96"/>
        <end position="131"/>
    </location>
</feature>
<dbReference type="InterPro" id="IPR018247">
    <property type="entry name" value="EF_Hand_1_Ca_BS"/>
</dbReference>
<evidence type="ECO:0000256" key="5">
    <source>
        <dbReference type="ARBA" id="ARBA00022837"/>
    </source>
</evidence>